<comment type="caution">
    <text evidence="19">The sequence shown here is derived from an EMBL/GenBank/DDBJ whole genome shotgun (WGS) entry which is preliminary data.</text>
</comment>
<dbReference type="GO" id="GO:0009611">
    <property type="term" value="P:response to wounding"/>
    <property type="evidence" value="ECO:0007669"/>
    <property type="project" value="UniProtKB-ARBA"/>
</dbReference>
<proteinExistence type="inferred from homology"/>
<evidence type="ECO:0000256" key="1">
    <source>
        <dbReference type="ARBA" id="ARBA00004141"/>
    </source>
</evidence>
<evidence type="ECO:0000256" key="9">
    <source>
        <dbReference type="ARBA" id="ARBA00023170"/>
    </source>
</evidence>
<dbReference type="GO" id="GO:1901701">
    <property type="term" value="P:cellular response to oxygen-containing compound"/>
    <property type="evidence" value="ECO:0007669"/>
    <property type="project" value="UniProtKB-ARBA"/>
</dbReference>
<evidence type="ECO:0000256" key="13">
    <source>
        <dbReference type="PIRNR" id="PIRNR037090"/>
    </source>
</evidence>
<keyword evidence="5 17" id="KW-0732">Signal</keyword>
<keyword evidence="8 13" id="KW-0472">Membrane</keyword>
<evidence type="ECO:0000256" key="5">
    <source>
        <dbReference type="ARBA" id="ARBA00022729"/>
    </source>
</evidence>
<evidence type="ECO:0000256" key="17">
    <source>
        <dbReference type="SAM" id="SignalP"/>
    </source>
</evidence>
<dbReference type="InterPro" id="IPR017103">
    <property type="entry name" value="Iontropic_Glu_rcpt_pln"/>
</dbReference>
<comment type="function">
    <text evidence="13">Glutamate-gated receptor that probably acts as non-selective cation channel.</text>
</comment>
<keyword evidence="3 13" id="KW-0813">Transport</keyword>
<dbReference type="FunFam" id="1.10.287.70:FF:000037">
    <property type="entry name" value="Glutamate receptor"/>
    <property type="match status" value="1"/>
</dbReference>
<keyword evidence="7 13" id="KW-0406">Ion transport</keyword>
<feature type="disulfide bond" evidence="14">
    <location>
        <begin position="761"/>
        <end position="815"/>
    </location>
</feature>
<keyword evidence="4 16" id="KW-0812">Transmembrane</keyword>
<dbReference type="InterPro" id="IPR019594">
    <property type="entry name" value="Glu/Gly-bd"/>
</dbReference>
<feature type="region of interest" description="Disordered" evidence="15">
    <location>
        <begin position="893"/>
        <end position="922"/>
    </location>
</feature>
<dbReference type="Pfam" id="PF10613">
    <property type="entry name" value="Lig_chan-Glu_bd"/>
    <property type="match status" value="1"/>
</dbReference>
<dbReference type="Gene3D" id="1.10.287.70">
    <property type="match status" value="1"/>
</dbReference>
<evidence type="ECO:0000256" key="2">
    <source>
        <dbReference type="ARBA" id="ARBA00008685"/>
    </source>
</evidence>
<feature type="transmembrane region" description="Helical" evidence="16">
    <location>
        <begin position="652"/>
        <end position="676"/>
    </location>
</feature>
<dbReference type="SMART" id="SM00079">
    <property type="entry name" value="PBPe"/>
    <property type="match status" value="1"/>
</dbReference>
<dbReference type="InterPro" id="IPR001828">
    <property type="entry name" value="ANF_lig-bd_rcpt"/>
</dbReference>
<dbReference type="SUPFAM" id="SSF53850">
    <property type="entry name" value="Periplasmic binding protein-like II"/>
    <property type="match status" value="1"/>
</dbReference>
<reference evidence="19 20" key="1">
    <citation type="journal article" date="2022" name="Nat. Plants">
        <title>Genomes of leafy and leafless Platanthera orchids illuminate the evolution of mycoheterotrophy.</title>
        <authorList>
            <person name="Li M.H."/>
            <person name="Liu K.W."/>
            <person name="Li Z."/>
            <person name="Lu H.C."/>
            <person name="Ye Q.L."/>
            <person name="Zhang D."/>
            <person name="Wang J.Y."/>
            <person name="Li Y.F."/>
            <person name="Zhong Z.M."/>
            <person name="Liu X."/>
            <person name="Yu X."/>
            <person name="Liu D.K."/>
            <person name="Tu X.D."/>
            <person name="Liu B."/>
            <person name="Hao Y."/>
            <person name="Liao X.Y."/>
            <person name="Jiang Y.T."/>
            <person name="Sun W.H."/>
            <person name="Chen J."/>
            <person name="Chen Y.Q."/>
            <person name="Ai Y."/>
            <person name="Zhai J.W."/>
            <person name="Wu S.S."/>
            <person name="Zhou Z."/>
            <person name="Hsiao Y.Y."/>
            <person name="Wu W.L."/>
            <person name="Chen Y.Y."/>
            <person name="Lin Y.F."/>
            <person name="Hsu J.L."/>
            <person name="Li C.Y."/>
            <person name="Wang Z.W."/>
            <person name="Zhao X."/>
            <person name="Zhong W.Y."/>
            <person name="Ma X.K."/>
            <person name="Ma L."/>
            <person name="Huang J."/>
            <person name="Chen G.Z."/>
            <person name="Huang M.Z."/>
            <person name="Huang L."/>
            <person name="Peng D.H."/>
            <person name="Luo Y.B."/>
            <person name="Zou S.Q."/>
            <person name="Chen S.P."/>
            <person name="Lan S."/>
            <person name="Tsai W.C."/>
            <person name="Van de Peer Y."/>
            <person name="Liu Z.J."/>
        </authorList>
    </citation>
    <scope>NUCLEOTIDE SEQUENCE [LARGE SCALE GENOMIC DNA]</scope>
    <source>
        <strain evidence="19">Lor287</strain>
    </source>
</reference>
<evidence type="ECO:0000313" key="20">
    <source>
        <dbReference type="Proteomes" id="UP001418222"/>
    </source>
</evidence>
<dbReference type="PANTHER" id="PTHR18966">
    <property type="entry name" value="IONOTROPIC GLUTAMATE RECEPTOR"/>
    <property type="match status" value="1"/>
</dbReference>
<dbReference type="Pfam" id="PF01094">
    <property type="entry name" value="ANF_receptor"/>
    <property type="match status" value="1"/>
</dbReference>
<evidence type="ECO:0000256" key="7">
    <source>
        <dbReference type="ARBA" id="ARBA00023065"/>
    </source>
</evidence>
<evidence type="ECO:0000256" key="16">
    <source>
        <dbReference type="SAM" id="Phobius"/>
    </source>
</evidence>
<keyword evidence="10" id="KW-0325">Glycoprotein</keyword>
<dbReference type="InterPro" id="IPR001320">
    <property type="entry name" value="Iontro_rcpt_C"/>
</dbReference>
<dbReference type="CDD" id="cd19990">
    <property type="entry name" value="PBP1_GABAb_receptor_plant"/>
    <property type="match status" value="1"/>
</dbReference>
<evidence type="ECO:0000256" key="3">
    <source>
        <dbReference type="ARBA" id="ARBA00022448"/>
    </source>
</evidence>
<keyword evidence="6 16" id="KW-1133">Transmembrane helix</keyword>
<dbReference type="Pfam" id="PF00060">
    <property type="entry name" value="Lig_chan"/>
    <property type="match status" value="1"/>
</dbReference>
<keyword evidence="12 13" id="KW-0407">Ion channel</keyword>
<feature type="chain" id="PRO_5042863582" description="Glutamate receptor" evidence="17">
    <location>
        <begin position="20"/>
        <end position="922"/>
    </location>
</feature>
<keyword evidence="9 13" id="KW-0675">Receptor</keyword>
<feature type="transmembrane region" description="Helical" evidence="16">
    <location>
        <begin position="590"/>
        <end position="610"/>
    </location>
</feature>
<dbReference type="InterPro" id="IPR044440">
    <property type="entry name" value="GABAb_receptor_plant_PBP1"/>
</dbReference>
<dbReference type="GO" id="GO:0007165">
    <property type="term" value="P:signal transduction"/>
    <property type="evidence" value="ECO:0007669"/>
    <property type="project" value="UniProtKB-ARBA"/>
</dbReference>
<evidence type="ECO:0000256" key="10">
    <source>
        <dbReference type="ARBA" id="ARBA00023180"/>
    </source>
</evidence>
<name>A0AAP0BBM6_9ASPA</name>
<dbReference type="AlphaFoldDB" id="A0AAP0BBM6"/>
<evidence type="ECO:0000259" key="18">
    <source>
        <dbReference type="SMART" id="SM00079"/>
    </source>
</evidence>
<dbReference type="SUPFAM" id="SSF53822">
    <property type="entry name" value="Periplasmic binding protein-like I"/>
    <property type="match status" value="1"/>
</dbReference>
<feature type="transmembrane region" description="Helical" evidence="16">
    <location>
        <begin position="832"/>
        <end position="855"/>
    </location>
</feature>
<dbReference type="FunFam" id="3.40.190.10:FF:000054">
    <property type="entry name" value="Glutamate receptor"/>
    <property type="match status" value="1"/>
</dbReference>
<feature type="signal peptide" evidence="17">
    <location>
        <begin position="1"/>
        <end position="19"/>
    </location>
</feature>
<dbReference type="InterPro" id="IPR028082">
    <property type="entry name" value="Peripla_BP_I"/>
</dbReference>
<evidence type="ECO:0000313" key="19">
    <source>
        <dbReference type="EMBL" id="KAK8934806.1"/>
    </source>
</evidence>
<accession>A0AAP0BBM6</accession>
<dbReference type="EMBL" id="JBBWWQ010000012">
    <property type="protein sequence ID" value="KAK8934806.1"/>
    <property type="molecule type" value="Genomic_DNA"/>
</dbReference>
<evidence type="ECO:0000256" key="14">
    <source>
        <dbReference type="PIRSR" id="PIRSR037090-50"/>
    </source>
</evidence>
<dbReference type="GO" id="GO:0016020">
    <property type="term" value="C:membrane"/>
    <property type="evidence" value="ECO:0007669"/>
    <property type="project" value="UniProtKB-SubCell"/>
</dbReference>
<evidence type="ECO:0000256" key="12">
    <source>
        <dbReference type="ARBA" id="ARBA00023303"/>
    </source>
</evidence>
<evidence type="ECO:0000256" key="4">
    <source>
        <dbReference type="ARBA" id="ARBA00022692"/>
    </source>
</evidence>
<evidence type="ECO:0000256" key="6">
    <source>
        <dbReference type="ARBA" id="ARBA00022989"/>
    </source>
</evidence>
<organism evidence="19 20">
    <name type="scientific">Platanthera zijinensis</name>
    <dbReference type="NCBI Taxonomy" id="2320716"/>
    <lineage>
        <taxon>Eukaryota</taxon>
        <taxon>Viridiplantae</taxon>
        <taxon>Streptophyta</taxon>
        <taxon>Embryophyta</taxon>
        <taxon>Tracheophyta</taxon>
        <taxon>Spermatophyta</taxon>
        <taxon>Magnoliopsida</taxon>
        <taxon>Liliopsida</taxon>
        <taxon>Asparagales</taxon>
        <taxon>Orchidaceae</taxon>
        <taxon>Orchidoideae</taxon>
        <taxon>Orchideae</taxon>
        <taxon>Orchidinae</taxon>
        <taxon>Platanthera</taxon>
    </lineage>
</organism>
<dbReference type="FunFam" id="3.40.190.10:FF:000175">
    <property type="entry name" value="Glutamate receptor"/>
    <property type="match status" value="1"/>
</dbReference>
<keyword evidence="20" id="KW-1185">Reference proteome</keyword>
<feature type="domain" description="Ionotropic glutamate receptor C-terminal" evidence="18">
    <location>
        <begin position="469"/>
        <end position="812"/>
    </location>
</feature>
<evidence type="ECO:0000256" key="11">
    <source>
        <dbReference type="ARBA" id="ARBA00023286"/>
    </source>
</evidence>
<keyword evidence="14" id="KW-1015">Disulfide bond</keyword>
<dbReference type="Proteomes" id="UP001418222">
    <property type="component" value="Unassembled WGS sequence"/>
</dbReference>
<gene>
    <name evidence="19" type="primary">GLR3.1</name>
    <name evidence="19" type="ORF">KSP39_PZI014728</name>
</gene>
<dbReference type="FunFam" id="3.40.50.2300:FF:000081">
    <property type="entry name" value="Glutamate receptor"/>
    <property type="match status" value="1"/>
</dbReference>
<protein>
    <recommendedName>
        <fullName evidence="13">Glutamate receptor</fullName>
    </recommendedName>
</protein>
<dbReference type="PIRSF" id="PIRSF037090">
    <property type="entry name" value="Iontro_Glu-like_rcpt_pln"/>
    <property type="match status" value="1"/>
</dbReference>
<evidence type="ECO:0000256" key="8">
    <source>
        <dbReference type="ARBA" id="ARBA00023136"/>
    </source>
</evidence>
<evidence type="ECO:0000256" key="15">
    <source>
        <dbReference type="SAM" id="MobiDB-lite"/>
    </source>
</evidence>
<dbReference type="InterPro" id="IPR015683">
    <property type="entry name" value="Ionotropic_Glu_rcpt"/>
</dbReference>
<feature type="compositionally biased region" description="Polar residues" evidence="15">
    <location>
        <begin position="912"/>
        <end position="922"/>
    </location>
</feature>
<sequence>MKLLLLEFLFIWYGLMTTGVSKNHSSRPDVVNIGAIFAFNSTIGRAAQIAIDAAANDVNSDPNVLRGTRLVVHQQDSNCNGFTGIVEAALQFMETDIVAIVGPQSSVVAHVITHLANELKVPLLSFSATDPTLSSLQYPFFVRTTQSDAFQMDAISELVDYFQWKEVIVIFVDDDYGRNGVAYLNDKLAERHCTIFYKAALPPEPSRDDITDLLVRVALMESRVIVLHANPDSGVKVFSVAHYLGMTMTGYVWIATDWLSSLLDSFSPLESEIMDTMQGVLSLRQHTANTKRRKNLLSRWSKLKKEDDNGNVRVNSYGLYAYDSVWMVAHALDEFFDDVGAITFYNDSRLQDVDGGILNLKAMSVFAQGDVLLKKIQSTVFEGVTGPFQLDSDGNLVHPAYDILNIVGTGSRGIGYWSNYSGLSTETPETLYLKPPNSSSADKKLYDVIWPGQTTTKPRGWVFPNNGQELRVGVPYRVSYPQVVSKEMGSDRMNGYCIDVFTAALNLLPYPVVYRLIPFGNGHVNPNYTNLVEKVSSNEFDAAVGDVTIVMDRTKIVDFTQPFIESGLVVLTSVKEHDSSAWAFLQPFTWEMWAVTGGFFLFVGVVIWILEHRINDEFRGPPKKQLVTIFWFSFSTLFFAHREATVSSLGRLVLLIWLFVVLIIQSSYTASLTSILTVRKLLSPITGIDGIVNSNDPVGYQVGSFAEKYLIEELKISRSRLKVLHNPEEYARALELGPNEGGVAAVVDERPYVELFLSTKCNFAIVGSEFTRSGWGFAFHRDSPLAVDMSTAILQLSETGDLQRIHDKWLMRSSCISESTEIESNRLQLQSFWGLFAICGVACFFALLVYFIMIVREFLRHFSQKAPETPEASVSSAGSKSGRILQSFLSFADDKQEDSRKRSKSGKILSAARNSMNIENET</sequence>
<dbReference type="PRINTS" id="PR01176">
    <property type="entry name" value="GABABRECEPTR"/>
</dbReference>
<comment type="similarity">
    <text evidence="2 13">Belongs to the glutamate-gated ion channel (TC 1.A.10.1) family.</text>
</comment>
<dbReference type="CDD" id="cd13686">
    <property type="entry name" value="GluR_Plant"/>
    <property type="match status" value="1"/>
</dbReference>
<dbReference type="GO" id="GO:0015276">
    <property type="term" value="F:ligand-gated monoatomic ion channel activity"/>
    <property type="evidence" value="ECO:0007669"/>
    <property type="project" value="InterPro"/>
</dbReference>
<keyword evidence="11 13" id="KW-1071">Ligand-gated ion channel</keyword>
<dbReference type="Gene3D" id="3.40.190.10">
    <property type="entry name" value="Periplasmic binding protein-like II"/>
    <property type="match status" value="2"/>
</dbReference>
<comment type="subcellular location">
    <subcellularLocation>
        <location evidence="1">Membrane</location>
        <topology evidence="1">Multi-pass membrane protein</topology>
    </subcellularLocation>
</comment>
<dbReference type="Gene3D" id="3.40.50.2300">
    <property type="match status" value="2"/>
</dbReference>
<feature type="transmembrane region" description="Helical" evidence="16">
    <location>
        <begin position="622"/>
        <end position="640"/>
    </location>
</feature>